<feature type="compositionally biased region" description="Polar residues" evidence="1">
    <location>
        <begin position="27"/>
        <end position="39"/>
    </location>
</feature>
<organism evidence="2 3">
    <name type="scientific">Xylaria bambusicola</name>
    <dbReference type="NCBI Taxonomy" id="326684"/>
    <lineage>
        <taxon>Eukaryota</taxon>
        <taxon>Fungi</taxon>
        <taxon>Dikarya</taxon>
        <taxon>Ascomycota</taxon>
        <taxon>Pezizomycotina</taxon>
        <taxon>Sordariomycetes</taxon>
        <taxon>Xylariomycetidae</taxon>
        <taxon>Xylariales</taxon>
        <taxon>Xylariaceae</taxon>
        <taxon>Xylaria</taxon>
    </lineage>
</organism>
<keyword evidence="3" id="KW-1185">Reference proteome</keyword>
<accession>A0AAN7UN94</accession>
<dbReference type="AlphaFoldDB" id="A0AAN7UN94"/>
<evidence type="ECO:0000313" key="3">
    <source>
        <dbReference type="Proteomes" id="UP001305414"/>
    </source>
</evidence>
<proteinExistence type="predicted"/>
<evidence type="ECO:0000313" key="2">
    <source>
        <dbReference type="EMBL" id="KAK5635965.1"/>
    </source>
</evidence>
<gene>
    <name evidence="2" type="ORF">RRF57_011677</name>
</gene>
<feature type="region of interest" description="Disordered" evidence="1">
    <location>
        <begin position="17"/>
        <end position="71"/>
    </location>
</feature>
<reference evidence="2 3" key="1">
    <citation type="submission" date="2023-10" db="EMBL/GenBank/DDBJ databases">
        <title>Draft genome sequence of Xylaria bambusicola isolate GMP-LS, the root and basal stem rot pathogen of sugarcane in Indonesia.</title>
        <authorList>
            <person name="Selvaraj P."/>
            <person name="Muralishankar V."/>
            <person name="Muruganantham S."/>
            <person name="Sp S."/>
            <person name="Haryani S."/>
            <person name="Lau K.J.X."/>
            <person name="Naqvi N.I."/>
        </authorList>
    </citation>
    <scope>NUCLEOTIDE SEQUENCE [LARGE SCALE GENOMIC DNA]</scope>
    <source>
        <strain evidence="2">GMP-LS</strain>
    </source>
</reference>
<evidence type="ECO:0000256" key="1">
    <source>
        <dbReference type="SAM" id="MobiDB-lite"/>
    </source>
</evidence>
<dbReference type="EMBL" id="JAWHQM010000060">
    <property type="protein sequence ID" value="KAK5635965.1"/>
    <property type="molecule type" value="Genomic_DNA"/>
</dbReference>
<sequence>MRPSGFWNSATAPSVYMSKHDKARSLPRTQRNGEFTYSAYSPGPRGRFDEYVPSQAAESRFESESNPTSTW</sequence>
<name>A0AAN7UN94_9PEZI</name>
<comment type="caution">
    <text evidence="2">The sequence shown here is derived from an EMBL/GenBank/DDBJ whole genome shotgun (WGS) entry which is preliminary data.</text>
</comment>
<protein>
    <submittedName>
        <fullName evidence="2">Uncharacterized protein</fullName>
    </submittedName>
</protein>
<dbReference type="Proteomes" id="UP001305414">
    <property type="component" value="Unassembled WGS sequence"/>
</dbReference>